<organism evidence="1 2">
    <name type="scientific">SAR86 cluster bacterium</name>
    <dbReference type="NCBI Taxonomy" id="2030880"/>
    <lineage>
        <taxon>Bacteria</taxon>
        <taxon>Pseudomonadati</taxon>
        <taxon>Pseudomonadota</taxon>
        <taxon>Gammaproteobacteria</taxon>
        <taxon>SAR86 cluster</taxon>
    </lineage>
</organism>
<proteinExistence type="predicted"/>
<dbReference type="Proteomes" id="UP000711391">
    <property type="component" value="Unassembled WGS sequence"/>
</dbReference>
<accession>A0A937IDD4</accession>
<comment type="caution">
    <text evidence="1">The sequence shown here is derived from an EMBL/GenBank/DDBJ whole genome shotgun (WGS) entry which is preliminary data.</text>
</comment>
<reference evidence="1" key="1">
    <citation type="submission" date="2020-10" db="EMBL/GenBank/DDBJ databases">
        <title>Microbiome of the Black Sea water column analyzed by genome centric metagenomics.</title>
        <authorList>
            <person name="Cabello-Yeves P.J."/>
            <person name="Callieri C."/>
            <person name="Picazo A."/>
            <person name="Mehrshad M."/>
            <person name="Haro-Moreno J.M."/>
            <person name="Roda-Garcia J."/>
            <person name="Dzembekova N."/>
            <person name="Slabakova V."/>
            <person name="Slabakova N."/>
            <person name="Moncheva S."/>
            <person name="Rodriguez-Valera F."/>
        </authorList>
    </citation>
    <scope>NUCLEOTIDE SEQUENCE</scope>
    <source>
        <strain evidence="1">BS307-5m-G50</strain>
    </source>
</reference>
<dbReference type="EMBL" id="JADHQD010000009">
    <property type="protein sequence ID" value="MBL6818204.1"/>
    <property type="molecule type" value="Genomic_DNA"/>
</dbReference>
<evidence type="ECO:0000313" key="2">
    <source>
        <dbReference type="Proteomes" id="UP000711391"/>
    </source>
</evidence>
<protein>
    <submittedName>
        <fullName evidence="1">TonB-dependent receptor</fullName>
    </submittedName>
</protein>
<sequence>MKKTLSTLLILSAIQTNVISSDDIEEVVVVTSALIDTTEITNPLYVIDGDEIIDDATTSLGDAIDSYLGVSIADYGAAVGQP</sequence>
<evidence type="ECO:0000313" key="1">
    <source>
        <dbReference type="EMBL" id="MBL6818204.1"/>
    </source>
</evidence>
<dbReference type="AlphaFoldDB" id="A0A937IDD4"/>
<name>A0A937IDD4_9GAMM</name>
<feature type="non-terminal residue" evidence="1">
    <location>
        <position position="82"/>
    </location>
</feature>
<keyword evidence="1" id="KW-0675">Receptor</keyword>
<gene>
    <name evidence="1" type="ORF">ISQ64_02215</name>
</gene>